<reference evidence="1" key="1">
    <citation type="submission" date="2020-11" db="EMBL/GenBank/DDBJ databases">
        <authorList>
            <person name="Tran Van P."/>
        </authorList>
    </citation>
    <scope>NUCLEOTIDE SEQUENCE</scope>
</reference>
<evidence type="ECO:0000313" key="1">
    <source>
        <dbReference type="EMBL" id="CAD7663599.1"/>
    </source>
</evidence>
<organism evidence="1">
    <name type="scientific">Oppiella nova</name>
    <dbReference type="NCBI Taxonomy" id="334625"/>
    <lineage>
        <taxon>Eukaryota</taxon>
        <taxon>Metazoa</taxon>
        <taxon>Ecdysozoa</taxon>
        <taxon>Arthropoda</taxon>
        <taxon>Chelicerata</taxon>
        <taxon>Arachnida</taxon>
        <taxon>Acari</taxon>
        <taxon>Acariformes</taxon>
        <taxon>Sarcoptiformes</taxon>
        <taxon>Oribatida</taxon>
        <taxon>Brachypylina</taxon>
        <taxon>Oppioidea</taxon>
        <taxon>Oppiidae</taxon>
        <taxon>Oppiella</taxon>
    </lineage>
</organism>
<feature type="non-terminal residue" evidence="1">
    <location>
        <position position="1"/>
    </location>
</feature>
<name>A0A7R9MPD5_9ACAR</name>
<proteinExistence type="predicted"/>
<dbReference type="AlphaFoldDB" id="A0A7R9MPD5"/>
<gene>
    <name evidence="1" type="ORF">ONB1V03_LOCUS20157</name>
</gene>
<dbReference type="Proteomes" id="UP000728032">
    <property type="component" value="Unassembled WGS sequence"/>
</dbReference>
<evidence type="ECO:0000313" key="2">
    <source>
        <dbReference type="Proteomes" id="UP000728032"/>
    </source>
</evidence>
<accession>A0A7R9MPD5</accession>
<dbReference type="EMBL" id="CAJPVJ010033431">
    <property type="protein sequence ID" value="CAG2180736.1"/>
    <property type="molecule type" value="Genomic_DNA"/>
</dbReference>
<protein>
    <submittedName>
        <fullName evidence="1">Uncharacterized protein</fullName>
    </submittedName>
</protein>
<keyword evidence="2" id="KW-1185">Reference proteome</keyword>
<sequence length="85" mass="9560">AAIGLKTSICLKFSDRCPTPDSVLIRVNHSEVMIKDIPHQPIQPIVVSEVNNYKRFYKELYRLGSGAFGEVLTNYGNVCKKCKNC</sequence>
<dbReference type="EMBL" id="OC948256">
    <property type="protein sequence ID" value="CAD7663599.1"/>
    <property type="molecule type" value="Genomic_DNA"/>
</dbReference>